<protein>
    <recommendedName>
        <fullName evidence="2">PKD domain-containing protein</fullName>
    </recommendedName>
</protein>
<dbReference type="PANTHER" id="PTHR35580">
    <property type="entry name" value="CELL SURFACE GLYCOPROTEIN (S-LAYER PROTEIN)-LIKE PROTEIN"/>
    <property type="match status" value="1"/>
</dbReference>
<gene>
    <name evidence="3" type="ORF">EJV47_12060</name>
</gene>
<proteinExistence type="predicted"/>
<evidence type="ECO:0000256" key="1">
    <source>
        <dbReference type="SAM" id="SignalP"/>
    </source>
</evidence>
<dbReference type="RefSeq" id="WP_126693413.1">
    <property type="nucleotide sequence ID" value="NZ_RXOF01000006.1"/>
</dbReference>
<dbReference type="Gene3D" id="2.40.10.500">
    <property type="match status" value="1"/>
</dbReference>
<evidence type="ECO:0000259" key="2">
    <source>
        <dbReference type="PROSITE" id="PS50093"/>
    </source>
</evidence>
<feature type="signal peptide" evidence="1">
    <location>
        <begin position="1"/>
        <end position="32"/>
    </location>
</feature>
<keyword evidence="1" id="KW-0732">Signal</keyword>
<sequence length="1149" mass="121514">MSYTLTAYPLYRRLWAWLLLGWLLPAAATAGAAPAEPAAPAEFIENRGQWDAAVRFLAPLGGNALFLENAGFTYAVAGPRTWPAHRADTARATYQAHAYRVQLLGAAATKPTGRQPTTERRNYFLSADSTRWQTDVRSFREVWYPGVYAGTDLRLHADSLGRLEYDFLLQPGARPVAIRLRYAGTSGLRLLPDGRLQIQTSVGAVHELAPRAWQLDAQGRRQPVSCRYLLQGTDVSFQLGAYDATRPLTIDPTVVFATFTGSTTDNWGFTAAPDADGNLYSASVAFSTGYPTSNGAYDVRFNGGLDVGIIKYNPTARGSSARLWSTYLGGSRTDVPHRIVSGPDNELIILGTTSSQNFPTTRRAYSRSFQGGPACEPENGVSFDRGTDLFVARLSANGRDLRGCTLLGSPGYDGFAHSYRPAGALPNFGEVFLGDVQTDAAGDIYVASTTTHRSFPATGGAGSRYQGGPSDAVVCRFSGDLRQLRWSVLLGGSGADAAYGLSLDAAGRVYVAGTTNSSNFPVTTGTPPPANAPGDAFVACLAPDGSAVLHSRRLGTAEADGAHFVQVAADGTVYLAGYSDGNLPTTPGRHQQPGGRAFIQQLSADLSTSYWLTRLVPSNRVHLTGFQVDDCGRLYLAGIGYVLNLPAVSAPPPTQGEGTYVVRLSAGAVMAEYAGFFTGDHAHAVSRFGPDGTLYQAVCGDCSAGGRGTFTVPPGAGYYTTSNAARNCNDASLKILLAPTPNEPLALQRCLDAGPLPLGGTPAGGTWSGPGVVPAPGGGQQFSPALVGIGFYSLTYAPPAGSSCPRTALNVTVRPPVTMPPVAPRSFCEVGQEANSLPMQPPGGNWTGPGVVGNQFYPAQAGVGTHTLTYTLDVPGSCGSVQASVTVLPRRVTAGPDTVVCGTNNRFRLTGGTPAGGTWSGPGVVNGWFDARSLPPAYGLSVRSYTLTYSVNLPAGLCPPSATRRITILDEPTPTPPPAPVACTFDDRLNGLVPYTITFPFPAQLKSGLGLPLGAQATWDFGDGTTVTTTYAEDYTYEYLTPGIYQPTLTVRYGPGCQGQVLFPALRLGQPATPPNVITPNGDGLNDRFVQQYGCHASLKVFTRWGNEVYRHADYANDWAGGTLPAGTYYYLLQTDDGRTFKGWLEIVR</sequence>
<dbReference type="Pfam" id="PF18911">
    <property type="entry name" value="PKD_4"/>
    <property type="match status" value="1"/>
</dbReference>
<dbReference type="PANTHER" id="PTHR35580:SF1">
    <property type="entry name" value="PHYTASE-LIKE DOMAIN-CONTAINING PROTEIN"/>
    <property type="match status" value="1"/>
</dbReference>
<organism evidence="3 4">
    <name type="scientific">Hymenobacter gummosus</name>
    <dbReference type="NCBI Taxonomy" id="1776032"/>
    <lineage>
        <taxon>Bacteria</taxon>
        <taxon>Pseudomonadati</taxon>
        <taxon>Bacteroidota</taxon>
        <taxon>Cytophagia</taxon>
        <taxon>Cytophagales</taxon>
        <taxon>Hymenobacteraceae</taxon>
        <taxon>Hymenobacter</taxon>
    </lineage>
</organism>
<dbReference type="Gene3D" id="2.60.40.10">
    <property type="entry name" value="Immunoglobulins"/>
    <property type="match status" value="1"/>
</dbReference>
<dbReference type="EMBL" id="RXOF01000006">
    <property type="protein sequence ID" value="RTQ49554.1"/>
    <property type="molecule type" value="Genomic_DNA"/>
</dbReference>
<dbReference type="Proteomes" id="UP000282184">
    <property type="component" value="Unassembled WGS sequence"/>
</dbReference>
<keyword evidence="4" id="KW-1185">Reference proteome</keyword>
<evidence type="ECO:0000313" key="3">
    <source>
        <dbReference type="EMBL" id="RTQ49554.1"/>
    </source>
</evidence>
<dbReference type="OrthoDB" id="1652165at2"/>
<comment type="caution">
    <text evidence="3">The sequence shown here is derived from an EMBL/GenBank/DDBJ whole genome shotgun (WGS) entry which is preliminary data.</text>
</comment>
<dbReference type="Pfam" id="PF25778">
    <property type="entry name" value="DUF7948"/>
    <property type="match status" value="1"/>
</dbReference>
<feature type="domain" description="PKD" evidence="2">
    <location>
        <begin position="1010"/>
        <end position="1051"/>
    </location>
</feature>
<dbReference type="PROSITE" id="PS50093">
    <property type="entry name" value="PKD"/>
    <property type="match status" value="1"/>
</dbReference>
<dbReference type="InterPro" id="IPR052918">
    <property type="entry name" value="Motility_Chemotaxis_Reg"/>
</dbReference>
<dbReference type="AlphaFoldDB" id="A0A431U2I4"/>
<dbReference type="InterPro" id="IPR000601">
    <property type="entry name" value="PKD_dom"/>
</dbReference>
<dbReference type="SUPFAM" id="SSF49299">
    <property type="entry name" value="PKD domain"/>
    <property type="match status" value="1"/>
</dbReference>
<feature type="chain" id="PRO_5019422121" description="PKD domain-containing protein" evidence="1">
    <location>
        <begin position="33"/>
        <end position="1149"/>
    </location>
</feature>
<dbReference type="Pfam" id="PF13585">
    <property type="entry name" value="CHU_C"/>
    <property type="match status" value="1"/>
</dbReference>
<reference evidence="3 4" key="1">
    <citation type="submission" date="2018-12" db="EMBL/GenBank/DDBJ databases">
        <title>Hymenobacter gummosus sp. nov., isolated from a spring.</title>
        <authorList>
            <person name="Nie L."/>
        </authorList>
    </citation>
    <scope>NUCLEOTIDE SEQUENCE [LARGE SCALE GENOMIC DNA]</scope>
    <source>
        <strain evidence="3 4">KCTC 52166</strain>
    </source>
</reference>
<dbReference type="CDD" id="cd00146">
    <property type="entry name" value="PKD"/>
    <property type="match status" value="1"/>
</dbReference>
<dbReference type="InterPro" id="IPR035986">
    <property type="entry name" value="PKD_dom_sf"/>
</dbReference>
<name>A0A431U2I4_9BACT</name>
<dbReference type="InterPro" id="IPR010620">
    <property type="entry name" value="SBBP_repeat"/>
</dbReference>
<dbReference type="InterPro" id="IPR057708">
    <property type="entry name" value="DUF7948"/>
</dbReference>
<evidence type="ECO:0000313" key="4">
    <source>
        <dbReference type="Proteomes" id="UP000282184"/>
    </source>
</evidence>
<accession>A0A431U2I4</accession>
<dbReference type="Pfam" id="PF06739">
    <property type="entry name" value="SBBP"/>
    <property type="match status" value="1"/>
</dbReference>
<dbReference type="InterPro" id="IPR013783">
    <property type="entry name" value="Ig-like_fold"/>
</dbReference>